<protein>
    <submittedName>
        <fullName evidence="1">Uncharacterized protein</fullName>
    </submittedName>
</protein>
<gene>
    <name evidence="1" type="ORF">ATANTOWER_003870</name>
</gene>
<evidence type="ECO:0000313" key="2">
    <source>
        <dbReference type="Proteomes" id="UP001345963"/>
    </source>
</evidence>
<reference evidence="1 2" key="1">
    <citation type="submission" date="2021-07" db="EMBL/GenBank/DDBJ databases">
        <authorList>
            <person name="Palmer J.M."/>
        </authorList>
    </citation>
    <scope>NUCLEOTIDE SEQUENCE [LARGE SCALE GENOMIC DNA]</scope>
    <source>
        <strain evidence="1 2">AT_MEX2019</strain>
        <tissue evidence="1">Muscle</tissue>
    </source>
</reference>
<keyword evidence="2" id="KW-1185">Reference proteome</keyword>
<proteinExistence type="predicted"/>
<name>A0ABU7BNE1_9TELE</name>
<dbReference type="EMBL" id="JAHUTI010060422">
    <property type="protein sequence ID" value="MED6251858.1"/>
    <property type="molecule type" value="Genomic_DNA"/>
</dbReference>
<accession>A0ABU7BNE1</accession>
<sequence>MPDSMDIATRGCHICYTYPPLQNLLSPDVTSDYKHHHYHHPPAKDSEIDGNSHSHRLTGAIWVIALPCLHVILDL</sequence>
<dbReference type="Proteomes" id="UP001345963">
    <property type="component" value="Unassembled WGS sequence"/>
</dbReference>
<organism evidence="1 2">
    <name type="scientific">Ataeniobius toweri</name>
    <dbReference type="NCBI Taxonomy" id="208326"/>
    <lineage>
        <taxon>Eukaryota</taxon>
        <taxon>Metazoa</taxon>
        <taxon>Chordata</taxon>
        <taxon>Craniata</taxon>
        <taxon>Vertebrata</taxon>
        <taxon>Euteleostomi</taxon>
        <taxon>Actinopterygii</taxon>
        <taxon>Neopterygii</taxon>
        <taxon>Teleostei</taxon>
        <taxon>Neoteleostei</taxon>
        <taxon>Acanthomorphata</taxon>
        <taxon>Ovalentaria</taxon>
        <taxon>Atherinomorphae</taxon>
        <taxon>Cyprinodontiformes</taxon>
        <taxon>Goodeidae</taxon>
        <taxon>Ataeniobius</taxon>
    </lineage>
</organism>
<comment type="caution">
    <text evidence="1">The sequence shown here is derived from an EMBL/GenBank/DDBJ whole genome shotgun (WGS) entry which is preliminary data.</text>
</comment>
<evidence type="ECO:0000313" key="1">
    <source>
        <dbReference type="EMBL" id="MED6251858.1"/>
    </source>
</evidence>